<keyword evidence="3" id="KW-1185">Reference proteome</keyword>
<feature type="region of interest" description="Disordered" evidence="1">
    <location>
        <begin position="198"/>
        <end position="217"/>
    </location>
</feature>
<evidence type="ECO:0000313" key="2">
    <source>
        <dbReference type="EMBL" id="KAF3495990.1"/>
    </source>
</evidence>
<name>A0ABQ7AED7_BRACR</name>
<sequence length="217" mass="24076">MSRHVDANIPSAFSIGRFWCLPRLLFPESLVGIGEGLSSRSVRSGLTTLGSCFAPSRAWRHLLPTLPVPRLGITCLPWSCTGIWGSARCWSISYRPLEVLSRSLLLANFSTNLSLRTAKEDMDLEGRLMYHCKAGPIRIWECYSEHPLSVLGDMIFRIAGTVIRFYAGKREFHGNHDQGDLICERSCWGKILRYGIPPDPGRTPTSGSPLGDSSGPR</sequence>
<accession>A0ABQ7AED7</accession>
<dbReference type="EMBL" id="QGKV02002055">
    <property type="protein sequence ID" value="KAF3495990.1"/>
    <property type="molecule type" value="Genomic_DNA"/>
</dbReference>
<organism evidence="2 3">
    <name type="scientific">Brassica cretica</name>
    <name type="common">Mustard</name>
    <dbReference type="NCBI Taxonomy" id="69181"/>
    <lineage>
        <taxon>Eukaryota</taxon>
        <taxon>Viridiplantae</taxon>
        <taxon>Streptophyta</taxon>
        <taxon>Embryophyta</taxon>
        <taxon>Tracheophyta</taxon>
        <taxon>Spermatophyta</taxon>
        <taxon>Magnoliopsida</taxon>
        <taxon>eudicotyledons</taxon>
        <taxon>Gunneridae</taxon>
        <taxon>Pentapetalae</taxon>
        <taxon>rosids</taxon>
        <taxon>malvids</taxon>
        <taxon>Brassicales</taxon>
        <taxon>Brassicaceae</taxon>
        <taxon>Brassiceae</taxon>
        <taxon>Brassica</taxon>
    </lineage>
</organism>
<proteinExistence type="predicted"/>
<reference evidence="2 3" key="1">
    <citation type="journal article" date="2020" name="BMC Genomics">
        <title>Intraspecific diversification of the crop wild relative Brassica cretica Lam. using demographic model selection.</title>
        <authorList>
            <person name="Kioukis A."/>
            <person name="Michalopoulou V.A."/>
            <person name="Briers L."/>
            <person name="Pirintsos S."/>
            <person name="Studholme D.J."/>
            <person name="Pavlidis P."/>
            <person name="Sarris P.F."/>
        </authorList>
    </citation>
    <scope>NUCLEOTIDE SEQUENCE [LARGE SCALE GENOMIC DNA]</scope>
    <source>
        <strain evidence="3">cv. PFS-1207/04</strain>
    </source>
</reference>
<dbReference type="Proteomes" id="UP000266723">
    <property type="component" value="Unassembled WGS sequence"/>
</dbReference>
<evidence type="ECO:0000256" key="1">
    <source>
        <dbReference type="SAM" id="MobiDB-lite"/>
    </source>
</evidence>
<evidence type="ECO:0000313" key="3">
    <source>
        <dbReference type="Proteomes" id="UP000266723"/>
    </source>
</evidence>
<gene>
    <name evidence="2" type="ORF">DY000_02052838</name>
</gene>
<comment type="caution">
    <text evidence="2">The sequence shown here is derived from an EMBL/GenBank/DDBJ whole genome shotgun (WGS) entry which is preliminary data.</text>
</comment>
<protein>
    <submittedName>
        <fullName evidence="2">Uncharacterized protein</fullName>
    </submittedName>
</protein>